<evidence type="ECO:0000256" key="3">
    <source>
        <dbReference type="ARBA" id="ARBA00023295"/>
    </source>
</evidence>
<dbReference type="InterPro" id="IPR011613">
    <property type="entry name" value="GH15-like"/>
</dbReference>
<dbReference type="AlphaFoldDB" id="A0A1H0LIN0"/>
<keyword evidence="2" id="KW-0378">Hydrolase</keyword>
<dbReference type="InterPro" id="IPR011013">
    <property type="entry name" value="Gal_mutarotase_sf_dom"/>
</dbReference>
<dbReference type="GO" id="GO:0016757">
    <property type="term" value="F:glycosyltransferase activity"/>
    <property type="evidence" value="ECO:0007669"/>
    <property type="project" value="UniProtKB-ARBA"/>
</dbReference>
<dbReference type="RefSeq" id="WP_197676470.1">
    <property type="nucleotide sequence ID" value="NZ_LT629710.1"/>
</dbReference>
<evidence type="ECO:0000256" key="2">
    <source>
        <dbReference type="ARBA" id="ARBA00022801"/>
    </source>
</evidence>
<feature type="domain" description="Glucodextranase-like C-terminal" evidence="8">
    <location>
        <begin position="827"/>
        <end position="1055"/>
    </location>
</feature>
<dbReference type="SUPFAM" id="SSF74650">
    <property type="entry name" value="Galactose mutarotase-like"/>
    <property type="match status" value="1"/>
</dbReference>
<dbReference type="GO" id="GO:0004553">
    <property type="term" value="F:hydrolase activity, hydrolyzing O-glycosyl compounds"/>
    <property type="evidence" value="ECO:0007669"/>
    <property type="project" value="UniProtKB-ARBA"/>
</dbReference>
<feature type="region of interest" description="Disordered" evidence="4">
    <location>
        <begin position="45"/>
        <end position="66"/>
    </location>
</feature>
<dbReference type="Proteomes" id="UP000198741">
    <property type="component" value="Chromosome I"/>
</dbReference>
<dbReference type="GO" id="GO:0005975">
    <property type="term" value="P:carbohydrate metabolic process"/>
    <property type="evidence" value="ECO:0007669"/>
    <property type="project" value="InterPro"/>
</dbReference>
<dbReference type="Pfam" id="PF00723">
    <property type="entry name" value="Glyco_hydro_15"/>
    <property type="match status" value="1"/>
</dbReference>
<evidence type="ECO:0000256" key="1">
    <source>
        <dbReference type="ARBA" id="ARBA00006188"/>
    </source>
</evidence>
<dbReference type="InterPro" id="IPR008928">
    <property type="entry name" value="6-hairpin_glycosidase_sf"/>
</dbReference>
<dbReference type="InterPro" id="IPR046966">
    <property type="entry name" value="Glucoamylase_active_site"/>
</dbReference>
<feature type="domain" description="Glucodextranase N-terminal" evidence="7">
    <location>
        <begin position="47"/>
        <end position="314"/>
    </location>
</feature>
<name>A0A1H0LIN0_9ACTN</name>
<evidence type="ECO:0000256" key="5">
    <source>
        <dbReference type="SAM" id="SignalP"/>
    </source>
</evidence>
<dbReference type="PROSITE" id="PS00820">
    <property type="entry name" value="GLUCOAMYLASE"/>
    <property type="match status" value="1"/>
</dbReference>
<dbReference type="EMBL" id="LT629710">
    <property type="protein sequence ID" value="SDO68012.1"/>
    <property type="molecule type" value="Genomic_DNA"/>
</dbReference>
<feature type="chain" id="PRO_5009249912" evidence="5">
    <location>
        <begin position="39"/>
        <end position="1076"/>
    </location>
</feature>
<sequence length="1076" mass="112109">MHQQIRSGRRGRAGRWAALGAVSALAAALLTAPSTAAAAASAAVPAAPGSPGASATWTTGDKEGIGTSTTTASKIWYTLTGGTMSEVYYPNGQTPNTRELDFAVTDGSSWTQLETDASVDRTVSLADPKSLTYQQISTDHAGRWRLIKTYVTDPDRASVLMDVSFQALKSGAYQLFTLYDPSLAGDSGNDSGSTSGSALVATDTHVAGTPVASALLSSVPFSKTSTGFVGSSDGATDISVHHTLSATYPAAGPGNIAQAGQVPVDGTAGHTTHFTLALSFAADANHALAGAKASLQRPFRSQQANYQRGWHHYVNGLRRTPRGVTGALADQYWASVMAVKANQDKTYPGAFIASLTIPWGQAVDATGAGGAGNGYHFVWARDEYEQATGLLAAGDVKAAQDAVNWLFTRQQQPDGHFPQNSKVDGTPDQTNIQLDETAYPLILAWQVGQFDKTFYTQHIAKAADYLVATGPATPQERWEETGGYSPSTIADEIAGLTAAAAIATKVGDRAGAAIYQATADQWQRSIEKWTYTSNGNLSDGQYYIRISGSGNPDDGATRNWANGAGTHPENAVVDAGFLELTRLGVKAPTDSYVAHSLAAVDQSLMETTPAGAVWKRYTYDGYGETADGAPWTGVGIGRPWPLLSGERGEYVLGTGGNALSYLQTMANTANAGRMIPEQIWDQTDPTSYHHVDGKGTGSAAPLSWAMAQYVRLAQGIGQHKVVETPAVVAQRYATGHTPSAPTLTVAGLADQSVADSRTVTVKGTTTAVAVYLSVNGVKQQLALTGGVFNTQITLSATSNQLVIAAVGANGGTAQIVRTIQTFGTAVGSLTDPTGDDNGPGSYVYPTDGAFNAGSFDLTNFTVYQDGADIRMVTRTAGQINNPWGGNGMSTQRLNIYVHGAADTSTTATPLLPGSNMSGATGWSQAIVADGRHDTSTYGEGVYGTGLNKIGAADLQVLPSSHLIVVTVPAAVFGTTDLATATYQVSMFSDAEDSEGIGNIRPVYSHDCWAGTGCPGFVGQYRFGGGAGTWDPSLPSVDTDTADPNAIDIISGATVQSTALDWTKGSPVVVPYLGLTR</sequence>
<feature type="compositionally biased region" description="Low complexity" evidence="4">
    <location>
        <begin position="45"/>
        <end position="56"/>
    </location>
</feature>
<dbReference type="STRING" id="1090615.SAMN04515671_1680"/>
<dbReference type="Gene3D" id="2.60.40.1190">
    <property type="match status" value="1"/>
</dbReference>
<keyword evidence="5" id="KW-0732">Signal</keyword>
<feature type="signal peptide" evidence="5">
    <location>
        <begin position="1"/>
        <end position="38"/>
    </location>
</feature>
<dbReference type="Gene3D" id="2.70.98.10">
    <property type="match status" value="1"/>
</dbReference>
<evidence type="ECO:0000313" key="9">
    <source>
        <dbReference type="EMBL" id="SDO68012.1"/>
    </source>
</evidence>
<dbReference type="SUPFAM" id="SSF48208">
    <property type="entry name" value="Six-hairpin glycosidases"/>
    <property type="match status" value="1"/>
</dbReference>
<dbReference type="InterPro" id="IPR015220">
    <property type="entry name" value="Glucodextranase_N"/>
</dbReference>
<accession>A0A1H0LIN0</accession>
<dbReference type="SUPFAM" id="SSF81296">
    <property type="entry name" value="E set domains"/>
    <property type="match status" value="1"/>
</dbReference>
<dbReference type="InterPro" id="IPR006425">
    <property type="entry name" value="Glucoamylase_bac"/>
</dbReference>
<dbReference type="InterPro" id="IPR019248">
    <property type="entry name" value="Glucodextran_C"/>
</dbReference>
<evidence type="ECO:0000256" key="4">
    <source>
        <dbReference type="SAM" id="MobiDB-lite"/>
    </source>
</evidence>
<dbReference type="InterPro" id="IPR013783">
    <property type="entry name" value="Ig-like_fold"/>
</dbReference>
<evidence type="ECO:0000313" key="10">
    <source>
        <dbReference type="Proteomes" id="UP000198741"/>
    </source>
</evidence>
<dbReference type="Pfam" id="PF09985">
    <property type="entry name" value="Glucodextran_C"/>
    <property type="match status" value="1"/>
</dbReference>
<evidence type="ECO:0000259" key="7">
    <source>
        <dbReference type="Pfam" id="PF09137"/>
    </source>
</evidence>
<gene>
    <name evidence="9" type="ORF">SAMN04515671_1680</name>
</gene>
<evidence type="ECO:0000259" key="8">
    <source>
        <dbReference type="Pfam" id="PF09985"/>
    </source>
</evidence>
<evidence type="ECO:0000259" key="6">
    <source>
        <dbReference type="Pfam" id="PF00723"/>
    </source>
</evidence>
<dbReference type="PANTHER" id="PTHR31616:SF0">
    <property type="entry name" value="GLUCAN 1,4-ALPHA-GLUCOSIDASE"/>
    <property type="match status" value="1"/>
</dbReference>
<dbReference type="NCBIfam" id="TIGR01535">
    <property type="entry name" value="glucan_glucosid"/>
    <property type="match status" value="1"/>
</dbReference>
<dbReference type="Pfam" id="PF09137">
    <property type="entry name" value="Glucodextran_N"/>
    <property type="match status" value="1"/>
</dbReference>
<dbReference type="CDD" id="cd09626">
    <property type="entry name" value="DOMON_glucodextranase_like"/>
    <property type="match status" value="1"/>
</dbReference>
<dbReference type="GO" id="GO:0030246">
    <property type="term" value="F:carbohydrate binding"/>
    <property type="evidence" value="ECO:0007669"/>
    <property type="project" value="InterPro"/>
</dbReference>
<dbReference type="InterPro" id="IPR012341">
    <property type="entry name" value="6hp_glycosidase-like_sf"/>
</dbReference>
<protein>
    <submittedName>
        <fullName evidence="9">Glucan 1,4-alpha-glucosidase</fullName>
    </submittedName>
</protein>
<dbReference type="InterPro" id="IPR014718">
    <property type="entry name" value="GH-type_carb-bd"/>
</dbReference>
<reference evidence="9 10" key="1">
    <citation type="submission" date="2016-10" db="EMBL/GenBank/DDBJ databases">
        <authorList>
            <person name="de Groot N.N."/>
        </authorList>
    </citation>
    <scope>NUCLEOTIDE SEQUENCE [LARGE SCALE GENOMIC DNA]</scope>
    <source>
        <strain evidence="10">P4-7,KCTC 19426,CECT 7604</strain>
    </source>
</reference>
<dbReference type="Gene3D" id="1.50.10.10">
    <property type="match status" value="1"/>
</dbReference>
<feature type="domain" description="GH15-like" evidence="6">
    <location>
        <begin position="330"/>
        <end position="667"/>
    </location>
</feature>
<dbReference type="PANTHER" id="PTHR31616">
    <property type="entry name" value="TREHALASE"/>
    <property type="match status" value="1"/>
</dbReference>
<comment type="similarity">
    <text evidence="1">Belongs to the glycosyl hydrolase 15 family.</text>
</comment>
<keyword evidence="10" id="KW-1185">Reference proteome</keyword>
<dbReference type="InterPro" id="IPR014756">
    <property type="entry name" value="Ig_E-set"/>
</dbReference>
<proteinExistence type="inferred from homology"/>
<dbReference type="CDD" id="cd07430">
    <property type="entry name" value="GH15_N"/>
    <property type="match status" value="1"/>
</dbReference>
<keyword evidence="3" id="KW-0326">Glycosidase</keyword>
<organism evidence="9 10">
    <name type="scientific">Nakamurella panacisegetis</name>
    <dbReference type="NCBI Taxonomy" id="1090615"/>
    <lineage>
        <taxon>Bacteria</taxon>
        <taxon>Bacillati</taxon>
        <taxon>Actinomycetota</taxon>
        <taxon>Actinomycetes</taxon>
        <taxon>Nakamurellales</taxon>
        <taxon>Nakamurellaceae</taxon>
        <taxon>Nakamurella</taxon>
    </lineage>
</organism>
<dbReference type="SUPFAM" id="SSF49344">
    <property type="entry name" value="CBD9-like"/>
    <property type="match status" value="1"/>
</dbReference>
<dbReference type="Gene3D" id="2.60.40.10">
    <property type="entry name" value="Immunoglobulins"/>
    <property type="match status" value="1"/>
</dbReference>